<keyword evidence="3" id="KW-1185">Reference proteome</keyword>
<evidence type="ECO:0000313" key="3">
    <source>
        <dbReference type="Proteomes" id="UP001177023"/>
    </source>
</evidence>
<name>A0AA36CIM3_9BILA</name>
<accession>A0AA36CIM3</accession>
<feature type="domain" description="Ground-like" evidence="1">
    <location>
        <begin position="78"/>
        <end position="148"/>
    </location>
</feature>
<feature type="non-terminal residue" evidence="2">
    <location>
        <position position="151"/>
    </location>
</feature>
<sequence>MAGSFGDDWVHVDNVKGFSMTVGMLPSRCSDYPSDMSDIDPDIDINAYCDELRKARRARTMGSKLFELGSHNEEEELDPTCSSKKLKQVLSEFMTNDPSESKRAVQREAEARLFGKFNVICAAGDFSYVAYTDTYCQASTGDVTCYVFRPM</sequence>
<dbReference type="InterPro" id="IPR007284">
    <property type="entry name" value="Ground-like_dom"/>
</dbReference>
<organism evidence="2 3">
    <name type="scientific">Mesorhabditis spiculigera</name>
    <dbReference type="NCBI Taxonomy" id="96644"/>
    <lineage>
        <taxon>Eukaryota</taxon>
        <taxon>Metazoa</taxon>
        <taxon>Ecdysozoa</taxon>
        <taxon>Nematoda</taxon>
        <taxon>Chromadorea</taxon>
        <taxon>Rhabditida</taxon>
        <taxon>Rhabditina</taxon>
        <taxon>Rhabditomorpha</taxon>
        <taxon>Rhabditoidea</taxon>
        <taxon>Rhabditidae</taxon>
        <taxon>Mesorhabditinae</taxon>
        <taxon>Mesorhabditis</taxon>
    </lineage>
</organism>
<evidence type="ECO:0000313" key="2">
    <source>
        <dbReference type="EMBL" id="CAJ0569057.1"/>
    </source>
</evidence>
<comment type="caution">
    <text evidence="2">The sequence shown here is derived from an EMBL/GenBank/DDBJ whole genome shotgun (WGS) entry which is preliminary data.</text>
</comment>
<dbReference type="Pfam" id="PF04155">
    <property type="entry name" value="Ground-like"/>
    <property type="match status" value="1"/>
</dbReference>
<protein>
    <recommendedName>
        <fullName evidence="1">Ground-like domain-containing protein</fullName>
    </recommendedName>
</protein>
<reference evidence="2" key="1">
    <citation type="submission" date="2023-06" db="EMBL/GenBank/DDBJ databases">
        <authorList>
            <person name="Delattre M."/>
        </authorList>
    </citation>
    <scope>NUCLEOTIDE SEQUENCE</scope>
    <source>
        <strain evidence="2">AF72</strain>
    </source>
</reference>
<dbReference type="AlphaFoldDB" id="A0AA36CIM3"/>
<gene>
    <name evidence="2" type="ORF">MSPICULIGERA_LOCUS7554</name>
</gene>
<dbReference type="Proteomes" id="UP001177023">
    <property type="component" value="Unassembled WGS sequence"/>
</dbReference>
<evidence type="ECO:0000259" key="1">
    <source>
        <dbReference type="Pfam" id="PF04155"/>
    </source>
</evidence>
<dbReference type="EMBL" id="CATQJA010001903">
    <property type="protein sequence ID" value="CAJ0569057.1"/>
    <property type="molecule type" value="Genomic_DNA"/>
</dbReference>
<proteinExistence type="predicted"/>